<evidence type="ECO:0000313" key="4">
    <source>
        <dbReference type="EMBL" id="KGN62026.1"/>
    </source>
</evidence>
<dbReference type="eggNOG" id="KOG3017">
    <property type="taxonomic scope" value="Eukaryota"/>
</dbReference>
<protein>
    <submittedName>
        <fullName evidence="4">STS14 protein</fullName>
    </submittedName>
</protein>
<dbReference type="InterPro" id="IPR014044">
    <property type="entry name" value="CAP_dom"/>
</dbReference>
<dbReference type="KEGG" id="csv:101207360"/>
<reference evidence="4 5" key="4">
    <citation type="journal article" date="2011" name="BMC Genomics">
        <title>RNA-Seq improves annotation of protein-coding genes in the cucumber genome.</title>
        <authorList>
            <person name="Li Z."/>
            <person name="Zhang Z."/>
            <person name="Yan P."/>
            <person name="Huang S."/>
            <person name="Fei Z."/>
            <person name="Lin K."/>
        </authorList>
    </citation>
    <scope>NUCLEOTIDE SEQUENCE [LARGE SCALE GENOMIC DNA]</scope>
    <source>
        <strain evidence="5">cv. 9930</strain>
    </source>
</reference>
<dbReference type="PRINTS" id="PR00837">
    <property type="entry name" value="V5TPXLIKE"/>
</dbReference>
<name>A0A0A0LQ03_CUCSA</name>
<dbReference type="Gene3D" id="3.40.33.10">
    <property type="entry name" value="CAP"/>
    <property type="match status" value="1"/>
</dbReference>
<dbReference type="InterPro" id="IPR035940">
    <property type="entry name" value="CAP_sf"/>
</dbReference>
<organism evidence="4 5">
    <name type="scientific">Cucumis sativus</name>
    <name type="common">Cucumber</name>
    <dbReference type="NCBI Taxonomy" id="3659"/>
    <lineage>
        <taxon>Eukaryota</taxon>
        <taxon>Viridiplantae</taxon>
        <taxon>Streptophyta</taxon>
        <taxon>Embryophyta</taxon>
        <taxon>Tracheophyta</taxon>
        <taxon>Spermatophyta</taxon>
        <taxon>Magnoliopsida</taxon>
        <taxon>eudicotyledons</taxon>
        <taxon>Gunneridae</taxon>
        <taxon>Pentapetalae</taxon>
        <taxon>rosids</taxon>
        <taxon>fabids</taxon>
        <taxon>Cucurbitales</taxon>
        <taxon>Cucurbitaceae</taxon>
        <taxon>Benincaseae</taxon>
        <taxon>Cucumis</taxon>
    </lineage>
</organism>
<dbReference type="OMA" id="RYQRDKM"/>
<reference evidence="4 5" key="2">
    <citation type="journal article" date="2009" name="PLoS ONE">
        <title>An integrated genetic and cytogenetic map of the cucumber genome.</title>
        <authorList>
            <person name="Ren Y."/>
            <person name="Zhang Z."/>
            <person name="Liu J."/>
            <person name="Staub J.E."/>
            <person name="Han Y."/>
            <person name="Cheng Z."/>
            <person name="Li X."/>
            <person name="Lu J."/>
            <person name="Miao H."/>
            <person name="Kang H."/>
            <person name="Xie B."/>
            <person name="Gu X."/>
            <person name="Wang X."/>
            <person name="Du Y."/>
            <person name="Jin W."/>
            <person name="Huang S."/>
        </authorList>
    </citation>
    <scope>NUCLEOTIDE SEQUENCE [LARGE SCALE GENOMIC DNA]</scope>
    <source>
        <strain evidence="5">cv. 9930</strain>
    </source>
</reference>
<keyword evidence="2" id="KW-0812">Transmembrane</keyword>
<dbReference type="PANTHER" id="PTHR10334">
    <property type="entry name" value="CYSTEINE-RICH SECRETORY PROTEIN-RELATED"/>
    <property type="match status" value="1"/>
</dbReference>
<evidence type="ECO:0000313" key="5">
    <source>
        <dbReference type="Proteomes" id="UP000029981"/>
    </source>
</evidence>
<dbReference type="CDD" id="cd05381">
    <property type="entry name" value="CAP_PR-1"/>
    <property type="match status" value="1"/>
</dbReference>
<dbReference type="FunFam" id="3.40.33.10:FF:000004">
    <property type="entry name" value="CAP, cysteine-rich secretory protein, antigen 5"/>
    <property type="match status" value="1"/>
</dbReference>
<dbReference type="GO" id="GO:0005615">
    <property type="term" value="C:extracellular space"/>
    <property type="evidence" value="ECO:0000318"/>
    <property type="project" value="GO_Central"/>
</dbReference>
<accession>A0A0A0LQ03</accession>
<keyword evidence="5" id="KW-1185">Reference proteome</keyword>
<reference evidence="4 5" key="3">
    <citation type="journal article" date="2010" name="BMC Genomics">
        <title>Transcriptome sequencing and comparative analysis of cucumber flowers with different sex types.</title>
        <authorList>
            <person name="Guo S."/>
            <person name="Zheng Y."/>
            <person name="Joung J.G."/>
            <person name="Liu S."/>
            <person name="Zhang Z."/>
            <person name="Crasta O.R."/>
            <person name="Sobral B.W."/>
            <person name="Xu Y."/>
            <person name="Huang S."/>
            <person name="Fei Z."/>
        </authorList>
    </citation>
    <scope>NUCLEOTIDE SEQUENCE [LARGE SCALE GENOMIC DNA]</scope>
    <source>
        <strain evidence="5">cv. 9930</strain>
    </source>
</reference>
<dbReference type="Gramene" id="KGN62026">
    <property type="protein sequence ID" value="KGN62026"/>
    <property type="gene ID" value="Csa_2G287080"/>
</dbReference>
<feature type="region of interest" description="Disordered" evidence="1">
    <location>
        <begin position="1"/>
        <end position="30"/>
    </location>
</feature>
<proteinExistence type="predicted"/>
<dbReference type="SMART" id="SM00198">
    <property type="entry name" value="SCP"/>
    <property type="match status" value="1"/>
</dbReference>
<keyword evidence="2" id="KW-1133">Transmembrane helix</keyword>
<dbReference type="STRING" id="3659.A0A0A0LQ03"/>
<feature type="transmembrane region" description="Helical" evidence="2">
    <location>
        <begin position="38"/>
        <end position="58"/>
    </location>
</feature>
<evidence type="ECO:0000256" key="1">
    <source>
        <dbReference type="SAM" id="MobiDB-lite"/>
    </source>
</evidence>
<keyword evidence="2" id="KW-0472">Membrane</keyword>
<reference evidence="4 5" key="1">
    <citation type="journal article" date="2009" name="Nat. Genet.">
        <title>The genome of the cucumber, Cucumis sativus L.</title>
        <authorList>
            <person name="Huang S."/>
            <person name="Li R."/>
            <person name="Zhang Z."/>
            <person name="Li L."/>
            <person name="Gu X."/>
            <person name="Fan W."/>
            <person name="Lucas W.J."/>
            <person name="Wang X."/>
            <person name="Xie B."/>
            <person name="Ni P."/>
            <person name="Ren Y."/>
            <person name="Zhu H."/>
            <person name="Li J."/>
            <person name="Lin K."/>
            <person name="Jin W."/>
            <person name="Fei Z."/>
            <person name="Li G."/>
            <person name="Staub J."/>
            <person name="Kilian A."/>
            <person name="van der Vossen E.A."/>
            <person name="Wu Y."/>
            <person name="Guo J."/>
            <person name="He J."/>
            <person name="Jia Z."/>
            <person name="Ren Y."/>
            <person name="Tian G."/>
            <person name="Lu Y."/>
            <person name="Ruan J."/>
            <person name="Qian W."/>
            <person name="Wang M."/>
            <person name="Huang Q."/>
            <person name="Li B."/>
            <person name="Xuan Z."/>
            <person name="Cao J."/>
            <person name="Asan"/>
            <person name="Wu Z."/>
            <person name="Zhang J."/>
            <person name="Cai Q."/>
            <person name="Bai Y."/>
            <person name="Zhao B."/>
            <person name="Han Y."/>
            <person name="Li Y."/>
            <person name="Li X."/>
            <person name="Wang S."/>
            <person name="Shi Q."/>
            <person name="Liu S."/>
            <person name="Cho W.K."/>
            <person name="Kim J.Y."/>
            <person name="Xu Y."/>
            <person name="Heller-Uszynska K."/>
            <person name="Miao H."/>
            <person name="Cheng Z."/>
            <person name="Zhang S."/>
            <person name="Wu J."/>
            <person name="Yang Y."/>
            <person name="Kang H."/>
            <person name="Li M."/>
            <person name="Liang H."/>
            <person name="Ren X."/>
            <person name="Shi Z."/>
            <person name="Wen M."/>
            <person name="Jian M."/>
            <person name="Yang H."/>
            <person name="Zhang G."/>
            <person name="Yang Z."/>
            <person name="Chen R."/>
            <person name="Liu S."/>
            <person name="Li J."/>
            <person name="Ma L."/>
            <person name="Liu H."/>
            <person name="Zhou Y."/>
            <person name="Zhao J."/>
            <person name="Fang X."/>
            <person name="Li G."/>
            <person name="Fang L."/>
            <person name="Li Y."/>
            <person name="Liu D."/>
            <person name="Zheng H."/>
            <person name="Zhang Y."/>
            <person name="Qin N."/>
            <person name="Li Z."/>
            <person name="Yang G."/>
            <person name="Yang S."/>
            <person name="Bolund L."/>
            <person name="Kristiansen K."/>
            <person name="Zheng H."/>
            <person name="Li S."/>
            <person name="Zhang X."/>
            <person name="Yang H."/>
            <person name="Wang J."/>
            <person name="Sun R."/>
            <person name="Zhang B."/>
            <person name="Jiang S."/>
            <person name="Wang J."/>
            <person name="Du Y."/>
            <person name="Li S."/>
        </authorList>
    </citation>
    <scope>NUCLEOTIDE SEQUENCE [LARGE SCALE GENOMIC DNA]</scope>
    <source>
        <strain evidence="5">cv. 9930</strain>
    </source>
</reference>
<gene>
    <name evidence="4" type="ORF">Csa_2G287080</name>
</gene>
<evidence type="ECO:0000256" key="2">
    <source>
        <dbReference type="SAM" id="Phobius"/>
    </source>
</evidence>
<dbReference type="InterPro" id="IPR001283">
    <property type="entry name" value="CRISP-related"/>
</dbReference>
<dbReference type="AlphaFoldDB" id="A0A0A0LQ03"/>
<feature type="domain" description="SCP" evidence="3">
    <location>
        <begin position="72"/>
        <end position="208"/>
    </location>
</feature>
<sequence length="212" mass="23404">MPILINSTTHPFHSHHETQSSNLPKNPQDKLKPHQEMAINQVVLPLLPLLVLVLALIVQSSAAAPPTAPLSPAANEYLEAHNRARAEVGVEPLQWSQNLASLTDRLARFQRNQKGCGFAELSGSRYGGNQMWVSGRVLTPREAVEAWVREKAFYNYSSNTCVGDHHCGVYTQVVWRKSVEVGCGQATCWKEGITLTICFYNPPGNVVGESPY</sequence>
<dbReference type="Pfam" id="PF00188">
    <property type="entry name" value="CAP"/>
    <property type="match status" value="1"/>
</dbReference>
<dbReference type="SUPFAM" id="SSF55797">
    <property type="entry name" value="PR-1-like"/>
    <property type="match status" value="1"/>
</dbReference>
<evidence type="ECO:0000259" key="3">
    <source>
        <dbReference type="SMART" id="SM00198"/>
    </source>
</evidence>
<feature type="compositionally biased region" description="Polar residues" evidence="1">
    <location>
        <begin position="1"/>
        <end position="11"/>
    </location>
</feature>
<dbReference type="Proteomes" id="UP000029981">
    <property type="component" value="Chromosome 2"/>
</dbReference>
<dbReference type="EMBL" id="CM002923">
    <property type="protein sequence ID" value="KGN62026.1"/>
    <property type="molecule type" value="Genomic_DNA"/>
</dbReference>
<dbReference type="OrthoDB" id="337038at2759"/>